<organism evidence="7 8">
    <name type="scientific">Tilletia horrida</name>
    <dbReference type="NCBI Taxonomy" id="155126"/>
    <lineage>
        <taxon>Eukaryota</taxon>
        <taxon>Fungi</taxon>
        <taxon>Dikarya</taxon>
        <taxon>Basidiomycota</taxon>
        <taxon>Ustilaginomycotina</taxon>
        <taxon>Exobasidiomycetes</taxon>
        <taxon>Tilletiales</taxon>
        <taxon>Tilletiaceae</taxon>
        <taxon>Tilletia</taxon>
    </lineage>
</organism>
<gene>
    <name evidence="7" type="ORF">OC842_000484</name>
</gene>
<dbReference type="InterPro" id="IPR052066">
    <property type="entry name" value="Glycosphingolipid_Hydrolases"/>
</dbReference>
<evidence type="ECO:0000256" key="1">
    <source>
        <dbReference type="ARBA" id="ARBA00005641"/>
    </source>
</evidence>
<evidence type="ECO:0000256" key="4">
    <source>
        <dbReference type="SAM" id="MobiDB-lite"/>
    </source>
</evidence>
<name>A0AAN6JMS0_9BASI</name>
<sequence>MAHRVPERSPLTGKSVPSHFLHASDAFFRDTAGRAVLLRGVNLSGSSKAPVDKPSQEAQGFWDDAEAGGRSFVGRPLDLNDGSADVHLARLKSWGFNSFRYVFTWEALEHEGPGKYDHAFIQYTVDVLRRIKQYGFRVYMDPHQDLFSRFTGGSGAPYWVLPACGMNPRNFTPTQAALIHSEWPSQEDPSPIDYPDMIWATNYTRLAAATLSVLFFAGRDFAPKCIIDNQNIQDWLQSHFINAVKQLAKAVASADGGDLLESCVVGWDSMNEPNPTYIGLSALNKLPAHWKLRKGPMPTPLQSFITGIGKAQEIENYVFGPVGPKRQGSVVVDPKGKSIWMSPLEDEQKGGPRWGWARHPDWPLGRCLWAAHGVWNEETNELLDSAYFSKFGGPSGTRSVDFIEDYWLPHWRAYSSAIRPIHPEAIMFLQPPVFEPPPKGLTEADLKQRACVSCHFYDGLTLITKHWNWFNADAVGLVRGKYLGVPFALRVGYKAIRQCMRDQLGYLRADTLDVLGQYPTIIGEIGIPFDLDKRKAYYGDAKGNGKGDFSAQTTALDASINACDGTNLLSYSLWTYCPDNTHKWGDGWNGEDLSLWGLDDIKQISSSSQLSATLDRNTTSRSVPSSSSNVNLLSAPDKMGQLSESTTSLGAVVEGVRDGGRSPTFKLDFSNGISSASSSSPPAQGLPALSNGARSAAAFVRPYPVACNGVPVEINFDIKSSEFTFTLEVDERDLAEQPSDVKIAYGRAGEGLDAGGRARGVLPTEIFLPFIHYAKDGSAASAMGNFDSGRINRRAGQTGEQQGDRQRQVTDSGSGSSSSASSTAGLVVAPAGLSPLMTASAPVNAEKEPRIEYDVEVEVSAGTWEIRGQYLYWSLPPSAGDADEVRKVLEEAEAAAMAAENSSSSSDEGRSNRSKNRARNSQASSRSQARGRGRNSTCVRDGEARGDETVAAGEEASSYPLSRTGSISGSGPGLGPDRGASDAKRGPTADVVVGVHDVEPEEELDEDSPDSQSADEGEEAGRSTGNGHSGSCGAIPALLPTVTEDGKVRHHIRIVRRTGAVRSTSSSFLMGRRRRGMMMLLPQSLRRRKRISVLIVVVLGLFMLAALALLVVLLATLHPR</sequence>
<dbReference type="InterPro" id="IPR013780">
    <property type="entry name" value="Glyco_hydro_b"/>
</dbReference>
<feature type="compositionally biased region" description="Low complexity" evidence="4">
    <location>
        <begin position="896"/>
        <end position="906"/>
    </location>
</feature>
<evidence type="ECO:0000259" key="6">
    <source>
        <dbReference type="Pfam" id="PF18564"/>
    </source>
</evidence>
<evidence type="ECO:0000313" key="8">
    <source>
        <dbReference type="Proteomes" id="UP001176521"/>
    </source>
</evidence>
<feature type="compositionally biased region" description="Acidic residues" evidence="4">
    <location>
        <begin position="999"/>
        <end position="1018"/>
    </location>
</feature>
<dbReference type="AlphaFoldDB" id="A0AAN6JMS0"/>
<dbReference type="Pfam" id="PF18564">
    <property type="entry name" value="Glyco_hydro_5_C"/>
    <property type="match status" value="1"/>
</dbReference>
<keyword evidence="2" id="KW-0378">Hydrolase</keyword>
<proteinExistence type="inferred from homology"/>
<keyword evidence="3" id="KW-0326">Glycosidase</keyword>
<feature type="region of interest" description="Disordered" evidence="4">
    <location>
        <begin position="896"/>
        <end position="986"/>
    </location>
</feature>
<evidence type="ECO:0000256" key="5">
    <source>
        <dbReference type="SAM" id="Phobius"/>
    </source>
</evidence>
<feature type="compositionally biased region" description="Low complexity" evidence="4">
    <location>
        <begin position="812"/>
        <end position="823"/>
    </location>
</feature>
<dbReference type="EMBL" id="JAPDMQ010000013">
    <property type="protein sequence ID" value="KAK0540455.1"/>
    <property type="molecule type" value="Genomic_DNA"/>
</dbReference>
<dbReference type="SUPFAM" id="SSF51445">
    <property type="entry name" value="(Trans)glycosidases"/>
    <property type="match status" value="1"/>
</dbReference>
<comment type="similarity">
    <text evidence="1">Belongs to the glycosyl hydrolase 5 (cellulase A) family.</text>
</comment>
<feature type="region of interest" description="Disordered" evidence="4">
    <location>
        <begin position="784"/>
        <end position="823"/>
    </location>
</feature>
<dbReference type="Proteomes" id="UP001176521">
    <property type="component" value="Unassembled WGS sequence"/>
</dbReference>
<dbReference type="GO" id="GO:0005975">
    <property type="term" value="P:carbohydrate metabolic process"/>
    <property type="evidence" value="ECO:0007669"/>
    <property type="project" value="InterPro"/>
</dbReference>
<dbReference type="InterPro" id="IPR041036">
    <property type="entry name" value="GH5_C"/>
</dbReference>
<dbReference type="InterPro" id="IPR017853">
    <property type="entry name" value="GH"/>
</dbReference>
<evidence type="ECO:0000313" key="7">
    <source>
        <dbReference type="EMBL" id="KAK0540455.1"/>
    </source>
</evidence>
<keyword evidence="8" id="KW-1185">Reference proteome</keyword>
<keyword evidence="5" id="KW-1133">Transmembrane helix</keyword>
<dbReference type="InterPro" id="IPR018087">
    <property type="entry name" value="Glyco_hydro_5_CS"/>
</dbReference>
<dbReference type="GO" id="GO:1904462">
    <property type="term" value="P:ergosteryl 3-beta-D-glucoside catabolic process"/>
    <property type="evidence" value="ECO:0007669"/>
    <property type="project" value="TreeGrafter"/>
</dbReference>
<feature type="domain" description="Glycoside hydrolase family 5 C-terminal" evidence="6">
    <location>
        <begin position="701"/>
        <end position="780"/>
    </location>
</feature>
<comment type="caution">
    <text evidence="7">The sequence shown here is derived from an EMBL/GenBank/DDBJ whole genome shotgun (WGS) entry which is preliminary data.</text>
</comment>
<reference evidence="7" key="1">
    <citation type="journal article" date="2023" name="PhytoFront">
        <title>Draft Genome Resources of Seven Strains of Tilletia horrida, Causal Agent of Kernel Smut of Rice.</title>
        <authorList>
            <person name="Khanal S."/>
            <person name="Antony Babu S."/>
            <person name="Zhou X.G."/>
        </authorList>
    </citation>
    <scope>NUCLEOTIDE SEQUENCE</scope>
    <source>
        <strain evidence="7">TX3</strain>
    </source>
</reference>
<accession>A0AAN6JMS0</accession>
<feature type="region of interest" description="Disordered" evidence="4">
    <location>
        <begin position="999"/>
        <end position="1037"/>
    </location>
</feature>
<keyword evidence="5" id="KW-0812">Transmembrane</keyword>
<feature type="compositionally biased region" description="Low complexity" evidence="4">
    <location>
        <begin position="919"/>
        <end position="936"/>
    </location>
</feature>
<feature type="transmembrane region" description="Helical" evidence="5">
    <location>
        <begin position="1091"/>
        <end position="1117"/>
    </location>
</feature>
<feature type="region of interest" description="Disordered" evidence="4">
    <location>
        <begin position="609"/>
        <end position="637"/>
    </location>
</feature>
<dbReference type="Gene3D" id="3.20.20.80">
    <property type="entry name" value="Glycosidases"/>
    <property type="match status" value="2"/>
</dbReference>
<dbReference type="PROSITE" id="PS00659">
    <property type="entry name" value="GLYCOSYL_HYDROL_F5"/>
    <property type="match status" value="1"/>
</dbReference>
<feature type="compositionally biased region" description="Low complexity" evidence="4">
    <location>
        <begin position="616"/>
        <end position="634"/>
    </location>
</feature>
<keyword evidence="5" id="KW-0472">Membrane</keyword>
<evidence type="ECO:0000256" key="3">
    <source>
        <dbReference type="ARBA" id="ARBA00023295"/>
    </source>
</evidence>
<evidence type="ECO:0000256" key="2">
    <source>
        <dbReference type="ARBA" id="ARBA00022801"/>
    </source>
</evidence>
<dbReference type="Gene3D" id="2.60.40.1180">
    <property type="entry name" value="Golgi alpha-mannosidase II"/>
    <property type="match status" value="1"/>
</dbReference>
<dbReference type="GO" id="GO:0050295">
    <property type="term" value="F:steryl-beta-glucosidase activity"/>
    <property type="evidence" value="ECO:0007669"/>
    <property type="project" value="TreeGrafter"/>
</dbReference>
<dbReference type="PANTHER" id="PTHR31308">
    <property type="match status" value="1"/>
</dbReference>
<protein>
    <recommendedName>
        <fullName evidence="6">Glycoside hydrolase family 5 C-terminal domain-containing protein</fullName>
    </recommendedName>
</protein>
<dbReference type="PANTHER" id="PTHR31308:SF6">
    <property type="entry name" value="GLYCOSIDE HYDROLASE FAMILY 5 C-TERMINAL DOMAIN-CONTAINING PROTEIN"/>
    <property type="match status" value="1"/>
</dbReference>